<dbReference type="SUPFAM" id="SSF48179">
    <property type="entry name" value="6-phosphogluconate dehydrogenase C-terminal domain-like"/>
    <property type="match status" value="1"/>
</dbReference>
<feature type="domain" description="6-phosphogluconate dehydrogenase NADP-binding" evidence="3">
    <location>
        <begin position="13"/>
        <end position="174"/>
    </location>
</feature>
<dbReference type="SUPFAM" id="SSF51735">
    <property type="entry name" value="NAD(P)-binding Rossmann-fold domains"/>
    <property type="match status" value="1"/>
</dbReference>
<reference evidence="5" key="2">
    <citation type="submission" date="2020-09" db="EMBL/GenBank/DDBJ databases">
        <authorList>
            <person name="Sun Q."/>
            <person name="Ohkuma M."/>
        </authorList>
    </citation>
    <scope>NUCLEOTIDE SEQUENCE</scope>
    <source>
        <strain evidence="5">JCM 11219</strain>
    </source>
</reference>
<protein>
    <submittedName>
        <fullName evidence="5">3-hydroxyisobutyrate dehydrogenase</fullName>
    </submittedName>
</protein>
<keyword evidence="2" id="KW-0520">NAD</keyword>
<dbReference type="Pfam" id="PF03446">
    <property type="entry name" value="NAD_binding_2"/>
    <property type="match status" value="1"/>
</dbReference>
<feature type="domain" description="3-hydroxyisobutyrate dehydrogenase-like NAD-binding" evidence="4">
    <location>
        <begin position="182"/>
        <end position="297"/>
    </location>
</feature>
<dbReference type="InterPro" id="IPR008927">
    <property type="entry name" value="6-PGluconate_DH-like_C_sf"/>
</dbReference>
<evidence type="ECO:0000259" key="3">
    <source>
        <dbReference type="Pfam" id="PF03446"/>
    </source>
</evidence>
<proteinExistence type="predicted"/>
<dbReference type="GO" id="GO:0050661">
    <property type="term" value="F:NADP binding"/>
    <property type="evidence" value="ECO:0007669"/>
    <property type="project" value="InterPro"/>
</dbReference>
<dbReference type="InterPro" id="IPR036291">
    <property type="entry name" value="NAD(P)-bd_dom_sf"/>
</dbReference>
<sequence>MFKYGITLFTLMKVGVVGLGRMGGAFARNLLRRGYELYVYDIVKSKVEDFIKLGAKGVSSPAEMASIVDVLLTNVPKSEDMLSVYLDENGILRAPRPGLIAIETTTTDIPSKLKLAEECNRKGVGFLVAMLGLTVPQAERGETPLFIGGPKELLGNSNVQRVLTDLSSGRIYYMGRIETAVAFKLITNTMGFAQLLVFLEGLQFITKFGMSAEDFLKAAKDTAAYNYWFDARHEKILKEDYSAYFPIDFIIKDLMYTLESAKNINCPLPMASLAVQFYIMASGKGYGNEDGIALMKILREYCKGR</sequence>
<dbReference type="Gene3D" id="3.40.50.720">
    <property type="entry name" value="NAD(P)-binding Rossmann-like Domain"/>
    <property type="match status" value="1"/>
</dbReference>
<dbReference type="Gene3D" id="1.10.1040.10">
    <property type="entry name" value="N-(1-d-carboxylethyl)-l-norvaline Dehydrogenase, domain 2"/>
    <property type="match status" value="1"/>
</dbReference>
<dbReference type="PANTHER" id="PTHR43060:SF15">
    <property type="entry name" value="3-HYDROXYISOBUTYRATE DEHYDROGENASE-LIKE 1, MITOCHONDRIAL-RELATED"/>
    <property type="match status" value="1"/>
</dbReference>
<evidence type="ECO:0000313" key="6">
    <source>
        <dbReference type="Proteomes" id="UP000657075"/>
    </source>
</evidence>
<evidence type="ECO:0000256" key="1">
    <source>
        <dbReference type="ARBA" id="ARBA00023002"/>
    </source>
</evidence>
<reference evidence="5" key="1">
    <citation type="journal article" date="2014" name="Int. J. Syst. Evol. Microbiol.">
        <title>Complete genome sequence of Corynebacterium casei LMG S-19264T (=DSM 44701T), isolated from a smear-ripened cheese.</title>
        <authorList>
            <consortium name="US DOE Joint Genome Institute (JGI-PGF)"/>
            <person name="Walter F."/>
            <person name="Albersmeier A."/>
            <person name="Kalinowski J."/>
            <person name="Ruckert C."/>
        </authorList>
    </citation>
    <scope>NUCLEOTIDE SEQUENCE</scope>
    <source>
        <strain evidence="5">JCM 11219</strain>
    </source>
</reference>
<dbReference type="Proteomes" id="UP000657075">
    <property type="component" value="Unassembled WGS sequence"/>
</dbReference>
<dbReference type="Pfam" id="PF14833">
    <property type="entry name" value="NAD_binding_11"/>
    <property type="match status" value="1"/>
</dbReference>
<dbReference type="InterPro" id="IPR013328">
    <property type="entry name" value="6PGD_dom2"/>
</dbReference>
<dbReference type="InterPro" id="IPR029154">
    <property type="entry name" value="HIBADH-like_NADP-bd"/>
</dbReference>
<evidence type="ECO:0000259" key="4">
    <source>
        <dbReference type="Pfam" id="PF14833"/>
    </source>
</evidence>
<evidence type="ECO:0000313" key="5">
    <source>
        <dbReference type="EMBL" id="GGI87509.1"/>
    </source>
</evidence>
<dbReference type="PIRSF" id="PIRSF000103">
    <property type="entry name" value="HIBADH"/>
    <property type="match status" value="1"/>
</dbReference>
<name>A0A830EL23_9CREN</name>
<dbReference type="GO" id="GO:0016491">
    <property type="term" value="F:oxidoreductase activity"/>
    <property type="evidence" value="ECO:0007669"/>
    <property type="project" value="UniProtKB-KW"/>
</dbReference>
<dbReference type="GO" id="GO:0051287">
    <property type="term" value="F:NAD binding"/>
    <property type="evidence" value="ECO:0007669"/>
    <property type="project" value="InterPro"/>
</dbReference>
<dbReference type="InterPro" id="IPR015815">
    <property type="entry name" value="HIBADH-related"/>
</dbReference>
<keyword evidence="1" id="KW-0560">Oxidoreductase</keyword>
<organism evidence="5 6">
    <name type="scientific">Vulcanisaeta souniana JCM 11219</name>
    <dbReference type="NCBI Taxonomy" id="1293586"/>
    <lineage>
        <taxon>Archaea</taxon>
        <taxon>Thermoproteota</taxon>
        <taxon>Thermoprotei</taxon>
        <taxon>Thermoproteales</taxon>
        <taxon>Thermoproteaceae</taxon>
        <taxon>Vulcanisaeta</taxon>
    </lineage>
</organism>
<dbReference type="AlphaFoldDB" id="A0A830EL23"/>
<gene>
    <name evidence="5" type="ORF">GCM10007112_25490</name>
</gene>
<accession>A0A830EL23</accession>
<dbReference type="PANTHER" id="PTHR43060">
    <property type="entry name" value="3-HYDROXYISOBUTYRATE DEHYDROGENASE-LIKE 1, MITOCHONDRIAL-RELATED"/>
    <property type="match status" value="1"/>
</dbReference>
<evidence type="ECO:0000256" key="2">
    <source>
        <dbReference type="ARBA" id="ARBA00023027"/>
    </source>
</evidence>
<comment type="caution">
    <text evidence="5">The sequence shown here is derived from an EMBL/GenBank/DDBJ whole genome shotgun (WGS) entry which is preliminary data.</text>
</comment>
<dbReference type="EMBL" id="BMNM01000018">
    <property type="protein sequence ID" value="GGI87509.1"/>
    <property type="molecule type" value="Genomic_DNA"/>
</dbReference>
<dbReference type="InterPro" id="IPR006115">
    <property type="entry name" value="6PGDH_NADP-bd"/>
</dbReference>